<sequence>SALKMPVQVRFSVHRVSACEDKQLGSLRLTVPEPGHMDPGTARAWSRGPWYCTSLVTRTLVLQEHGHMDSEAVECPGGQADMSQFSKAVQAMLCLFNETDGLMNSPTLKAVEMLVPRRPLSGPPEDSLLENELLPPSSPIHSRPEHDTAAAQRSNPPLPSELSELFSMLPLFPHMLQPLQPSLWWEPVDAAAVGQAEGNGEEETKGAEMGES</sequence>
<keyword evidence="3" id="KW-1185">Reference proteome</keyword>
<feature type="region of interest" description="Disordered" evidence="1">
    <location>
        <begin position="119"/>
        <end position="159"/>
    </location>
</feature>
<feature type="non-terminal residue" evidence="2">
    <location>
        <position position="1"/>
    </location>
</feature>
<dbReference type="AlphaFoldDB" id="A0AAD9DUX3"/>
<dbReference type="Proteomes" id="UP001239994">
    <property type="component" value="Unassembled WGS sequence"/>
</dbReference>
<comment type="caution">
    <text evidence="2">The sequence shown here is derived from an EMBL/GenBank/DDBJ whole genome shotgun (WGS) entry which is preliminary data.</text>
</comment>
<organism evidence="2 3">
    <name type="scientific">Electrophorus voltai</name>
    <dbReference type="NCBI Taxonomy" id="2609070"/>
    <lineage>
        <taxon>Eukaryota</taxon>
        <taxon>Metazoa</taxon>
        <taxon>Chordata</taxon>
        <taxon>Craniata</taxon>
        <taxon>Vertebrata</taxon>
        <taxon>Euteleostomi</taxon>
        <taxon>Actinopterygii</taxon>
        <taxon>Neopterygii</taxon>
        <taxon>Teleostei</taxon>
        <taxon>Ostariophysi</taxon>
        <taxon>Gymnotiformes</taxon>
        <taxon>Gymnotoidei</taxon>
        <taxon>Gymnotidae</taxon>
        <taxon>Electrophorus</taxon>
    </lineage>
</organism>
<evidence type="ECO:0000313" key="3">
    <source>
        <dbReference type="Proteomes" id="UP001239994"/>
    </source>
</evidence>
<dbReference type="EMBL" id="JAROKS010000016">
    <property type="protein sequence ID" value="KAK1794881.1"/>
    <property type="molecule type" value="Genomic_DNA"/>
</dbReference>
<feature type="compositionally biased region" description="Low complexity" evidence="1">
    <location>
        <begin position="123"/>
        <end position="135"/>
    </location>
</feature>
<evidence type="ECO:0000256" key="1">
    <source>
        <dbReference type="SAM" id="MobiDB-lite"/>
    </source>
</evidence>
<name>A0AAD9DUX3_9TELE</name>
<protein>
    <submittedName>
        <fullName evidence="2">Uncharacterized protein</fullName>
    </submittedName>
</protein>
<proteinExistence type="predicted"/>
<accession>A0AAD9DUX3</accession>
<gene>
    <name evidence="2" type="ORF">P4O66_010075</name>
</gene>
<evidence type="ECO:0000313" key="2">
    <source>
        <dbReference type="EMBL" id="KAK1794881.1"/>
    </source>
</evidence>
<reference evidence="2" key="1">
    <citation type="submission" date="2023-03" db="EMBL/GenBank/DDBJ databases">
        <title>Electrophorus voltai genome.</title>
        <authorList>
            <person name="Bian C."/>
        </authorList>
    </citation>
    <scope>NUCLEOTIDE SEQUENCE</scope>
    <source>
        <strain evidence="2">CB-2022</strain>
        <tissue evidence="2">Muscle</tissue>
    </source>
</reference>